<organism evidence="7 9">
    <name type="scientific">Neospora caninum (strain Liverpool)</name>
    <dbReference type="NCBI Taxonomy" id="572307"/>
    <lineage>
        <taxon>Eukaryota</taxon>
        <taxon>Sar</taxon>
        <taxon>Alveolata</taxon>
        <taxon>Apicomplexa</taxon>
        <taxon>Conoidasida</taxon>
        <taxon>Coccidia</taxon>
        <taxon>Eucoccidiorida</taxon>
        <taxon>Eimeriorina</taxon>
        <taxon>Sarcocystidae</taxon>
        <taxon>Neospora</taxon>
    </lineage>
</organism>
<dbReference type="Proteomes" id="UP000007494">
    <property type="component" value="Chromosome X"/>
</dbReference>
<dbReference type="InParanoid" id="F0VL17"/>
<evidence type="ECO:0000313" key="7">
    <source>
        <dbReference type="EMBL" id="CBZ54769.1"/>
    </source>
</evidence>
<dbReference type="OrthoDB" id="15270at2759"/>
<reference evidence="7" key="2">
    <citation type="submission" date="2011-03" db="EMBL/GenBank/DDBJ databases">
        <title>Comparative genomics and transcriptomics of Neospora caninum and Toxoplasma gondii.</title>
        <authorList>
            <person name="Reid A.J."/>
            <person name="Sohal A."/>
            <person name="Harris D."/>
            <person name="Quail M."/>
            <person name="Sanders M."/>
            <person name="Berriman M."/>
            <person name="Wastling J.M."/>
            <person name="Pain A."/>
        </authorList>
    </citation>
    <scope>NUCLEOTIDE SEQUENCE</scope>
    <source>
        <strain evidence="7">Liverpool</strain>
    </source>
</reference>
<dbReference type="EMBL" id="LN714485">
    <property type="protein sequence ID" value="CEL69486.1"/>
    <property type="molecule type" value="Genomic_DNA"/>
</dbReference>
<keyword evidence="2 6" id="KW-0812">Transmembrane</keyword>
<dbReference type="OMA" id="ATCIAIY"/>
<accession>F0VL17</accession>
<dbReference type="GO" id="GO:0005783">
    <property type="term" value="C:endoplasmic reticulum"/>
    <property type="evidence" value="ECO:0007669"/>
    <property type="project" value="TreeGrafter"/>
</dbReference>
<feature type="compositionally biased region" description="Basic and acidic residues" evidence="5">
    <location>
        <begin position="502"/>
        <end position="520"/>
    </location>
</feature>
<feature type="transmembrane region" description="Helical" evidence="6">
    <location>
        <begin position="429"/>
        <end position="447"/>
    </location>
</feature>
<evidence type="ECO:0000256" key="3">
    <source>
        <dbReference type="ARBA" id="ARBA00022989"/>
    </source>
</evidence>
<feature type="transmembrane region" description="Helical" evidence="6">
    <location>
        <begin position="767"/>
        <end position="794"/>
    </location>
</feature>
<protein>
    <submittedName>
        <fullName evidence="8">GPI-anchored wall transfer protein 1</fullName>
    </submittedName>
</protein>
<dbReference type="PANTHER" id="PTHR20661">
    <property type="entry name" value="PHOSPHATIDYLINOSITOL-GLYCAN BIOSYNTHESIS CLASS W PROTEIN"/>
    <property type="match status" value="1"/>
</dbReference>
<comment type="subcellular location">
    <subcellularLocation>
        <location evidence="1">Membrane</location>
        <topology evidence="1">Multi-pass membrane protein</topology>
    </subcellularLocation>
</comment>
<reference evidence="8" key="4">
    <citation type="journal article" date="2015" name="PLoS ONE">
        <title>Comprehensive Evaluation of Toxoplasma gondii VEG and Neospora caninum LIV Genomes with Tachyzoite Stage Transcriptome and Proteome Defines Novel Transcript Features.</title>
        <authorList>
            <person name="Ramaprasad A."/>
            <person name="Mourier T."/>
            <person name="Naeem R."/>
            <person name="Malas T.B."/>
            <person name="Moussa E."/>
            <person name="Panigrahi A."/>
            <person name="Vermont S.J."/>
            <person name="Otto T.D."/>
            <person name="Wastling J."/>
            <person name="Pain A."/>
        </authorList>
    </citation>
    <scope>NUCLEOTIDE SEQUENCE</scope>
    <source>
        <strain evidence="8">Liverpool</strain>
    </source>
</reference>
<keyword evidence="9" id="KW-1185">Reference proteome</keyword>
<evidence type="ECO:0000256" key="2">
    <source>
        <dbReference type="ARBA" id="ARBA00022692"/>
    </source>
</evidence>
<evidence type="ECO:0000313" key="9">
    <source>
        <dbReference type="Proteomes" id="UP000007494"/>
    </source>
</evidence>
<dbReference type="GeneID" id="13446473"/>
<dbReference type="GO" id="GO:0016020">
    <property type="term" value="C:membrane"/>
    <property type="evidence" value="ECO:0007669"/>
    <property type="project" value="UniProtKB-SubCell"/>
</dbReference>
<feature type="region of interest" description="Disordered" evidence="5">
    <location>
        <begin position="197"/>
        <end position="216"/>
    </location>
</feature>
<keyword evidence="3 6" id="KW-1133">Transmembrane helix</keyword>
<dbReference type="EMBL" id="FR823391">
    <property type="protein sequence ID" value="CBZ54769.1"/>
    <property type="molecule type" value="Genomic_DNA"/>
</dbReference>
<gene>
    <name evidence="8" type="ORF">BN1204_051950</name>
    <name evidence="7" type="ORF">NCLIV_051950</name>
</gene>
<sequence>MRAARVSSSPSREAPACSREETVLSSRVPVSRSSLVSSSLLRNILLGLSLSSAVALLLLLRLPLPATRVTPSPSSSLPASLSLVHPLLPFFSLNNSPSLPRPLPSPSSPSSSVFASSLSSLSPWWSPWFLSAGPAWWFTCPADTAPRSESLETPKSLVSVEEGTSSEPRTAPAQHARWEHHLPEAARQALARFAQREEAKEGSQVEAEKERTRRRTCSDSAERGVLYQALQEAAFSNNQFPPFLEVLVCVTLLFLTILMYNAFSRFVAAFSAWRSQVFFLLPPALESSSSLPAHEGAPASPVLASSVLSSQLTRGSSGKGTGGPHPSPCALDPKQKSCVASSPARSPVSLLLSFLVDFCLLVLPTLTGFCLPNALFPVSFAVVTLTAALVLSSWILRGAQLSKTPQRGDAPPFETDNLGHVVALGEYRGILMIATCIAISGVDFFVFPRSLAKTSTSGVSLMDLGIGCFIFGAGLVSPQARAKANIKSPASSRAVSAPEPARASDGEPGRGETPEGEAESRDALHRLKFKKYDGQARAVKTALRVVGRSGVLGIVSVIRLVAVSLVNYYTPVTEYGKHWNFYMSLMILFLAAELLLPEASFSALLYVPVGVAVAAAYQLLLWVTDAETWVLTARRDNFFTANREGILGCAGFFSLYMIGAGVGSLIFRVASASRREENGPIREREEATKKSRLVSSPPSRFTLIAVLLGAAVCFYLYALVFAFYLDLLPMRRLINLPWVLLVAALNVYGIAGLLLSDVLLGRGPSGASYLLVGLSQNQIFIFLIANVLCGVIGLSVDTLLVSPAVAFGLLFLYGWSWAFVAFLFGYSKKRIPLSL</sequence>
<reference evidence="7" key="1">
    <citation type="submission" date="2011-02" db="EMBL/GenBank/DDBJ databases">
        <authorList>
            <person name="Aslett M."/>
        </authorList>
    </citation>
    <scope>NUCLEOTIDE SEQUENCE</scope>
    <source>
        <strain evidence="7">Liverpool</strain>
    </source>
</reference>
<dbReference type="GO" id="GO:0006506">
    <property type="term" value="P:GPI anchor biosynthetic process"/>
    <property type="evidence" value="ECO:0007669"/>
    <property type="project" value="InterPro"/>
</dbReference>
<dbReference type="VEuPathDB" id="ToxoDB:NCLIV_051950"/>
<dbReference type="GO" id="GO:0032216">
    <property type="term" value="F:glucosaminyl-phosphatidylinositol O-acyltransferase activity"/>
    <property type="evidence" value="ECO:0007669"/>
    <property type="project" value="TreeGrafter"/>
</dbReference>
<dbReference type="Pfam" id="PF06423">
    <property type="entry name" value="GWT1"/>
    <property type="match status" value="2"/>
</dbReference>
<evidence type="ECO:0000256" key="6">
    <source>
        <dbReference type="SAM" id="Phobius"/>
    </source>
</evidence>
<feature type="transmembrane region" description="Helical" evidence="6">
    <location>
        <begin position="603"/>
        <end position="623"/>
    </location>
</feature>
<reference evidence="9" key="3">
    <citation type="journal article" date="2012" name="PLoS Pathog.">
        <title>Comparative genomics of the apicomplexan parasites Toxoplasma gondii and Neospora caninum: Coccidia differing in host range and transmission strategy.</title>
        <authorList>
            <person name="Reid A.J."/>
            <person name="Vermont S.J."/>
            <person name="Cotton J.A."/>
            <person name="Harris D."/>
            <person name="Hill-Cawthorne G.A."/>
            <person name="Konen-Waisman S."/>
            <person name="Latham S.M."/>
            <person name="Mourier T."/>
            <person name="Norton R."/>
            <person name="Quail M.A."/>
            <person name="Sanders M."/>
            <person name="Shanmugam D."/>
            <person name="Sohal A."/>
            <person name="Wasmuth J.D."/>
            <person name="Brunk B."/>
            <person name="Grigg M.E."/>
            <person name="Howard J.C."/>
            <person name="Parkinson J."/>
            <person name="Roos D.S."/>
            <person name="Trees A.J."/>
            <person name="Berriman M."/>
            <person name="Pain A."/>
            <person name="Wastling J.M."/>
        </authorList>
    </citation>
    <scope>NUCLEOTIDE SEQUENCE [LARGE SCALE GENOMIC DNA]</scope>
    <source>
        <strain evidence="9">Liverpool</strain>
    </source>
</reference>
<proteinExistence type="predicted"/>
<dbReference type="eggNOG" id="KOG0411">
    <property type="taxonomic scope" value="Eukaryota"/>
</dbReference>
<evidence type="ECO:0000256" key="5">
    <source>
        <dbReference type="SAM" id="MobiDB-lite"/>
    </source>
</evidence>
<dbReference type="InterPro" id="IPR009447">
    <property type="entry name" value="PIGW/GWT1"/>
</dbReference>
<evidence type="ECO:0000256" key="4">
    <source>
        <dbReference type="ARBA" id="ARBA00023136"/>
    </source>
</evidence>
<feature type="transmembrane region" description="Helical" evidence="6">
    <location>
        <begin position="243"/>
        <end position="263"/>
    </location>
</feature>
<feature type="transmembrane region" description="Helical" evidence="6">
    <location>
        <begin position="736"/>
        <end position="755"/>
    </location>
</feature>
<evidence type="ECO:0000256" key="1">
    <source>
        <dbReference type="ARBA" id="ARBA00004141"/>
    </source>
</evidence>
<dbReference type="AlphaFoldDB" id="F0VL17"/>
<feature type="region of interest" description="Disordered" evidence="5">
    <location>
        <begin position="487"/>
        <end position="520"/>
    </location>
</feature>
<evidence type="ECO:0000313" key="8">
    <source>
        <dbReference type="EMBL" id="CEL69486.1"/>
    </source>
</evidence>
<feature type="transmembrane region" description="Helical" evidence="6">
    <location>
        <begin position="459"/>
        <end position="477"/>
    </location>
</feature>
<feature type="transmembrane region" description="Helical" evidence="6">
    <location>
        <begin position="545"/>
        <end position="567"/>
    </location>
</feature>
<feature type="transmembrane region" description="Helical" evidence="6">
    <location>
        <begin position="375"/>
        <end position="396"/>
    </location>
</feature>
<keyword evidence="4 6" id="KW-0472">Membrane</keyword>
<dbReference type="RefSeq" id="XP_003884797.1">
    <property type="nucleotide sequence ID" value="XM_003884748.1"/>
</dbReference>
<feature type="transmembrane region" description="Helical" evidence="6">
    <location>
        <begin position="701"/>
        <end position="724"/>
    </location>
</feature>
<dbReference type="GO" id="GO:0072659">
    <property type="term" value="P:protein localization to plasma membrane"/>
    <property type="evidence" value="ECO:0007669"/>
    <property type="project" value="TreeGrafter"/>
</dbReference>
<feature type="transmembrane region" description="Helical" evidence="6">
    <location>
        <begin position="800"/>
        <end position="826"/>
    </location>
</feature>
<dbReference type="PANTHER" id="PTHR20661:SF0">
    <property type="entry name" value="PHOSPHATIDYLINOSITOL-GLYCAN BIOSYNTHESIS CLASS W PROTEIN"/>
    <property type="match status" value="1"/>
</dbReference>
<name>F0VL17_NEOCL</name>
<feature type="transmembrane region" description="Helical" evidence="6">
    <location>
        <begin position="645"/>
        <end position="667"/>
    </location>
</feature>
<feature type="transmembrane region" description="Helical" evidence="6">
    <location>
        <begin position="350"/>
        <end position="369"/>
    </location>
</feature>
<feature type="region of interest" description="Disordered" evidence="5">
    <location>
        <begin position="146"/>
        <end position="176"/>
    </location>
</feature>